<evidence type="ECO:0000313" key="1">
    <source>
        <dbReference type="EMBL" id="KAI8568410.1"/>
    </source>
</evidence>
<protein>
    <submittedName>
        <fullName evidence="1">Uncharacterized protein</fullName>
    </submittedName>
</protein>
<keyword evidence="2" id="KW-1185">Reference proteome</keyword>
<sequence length="296" mass="34113">MDLPNIHNVVPQADDAPDVFEAHILAEARQLMRTLRNMTYQLVEDLYFPLMFPYVNEYYQVHGAVPIPENVEEDDDDEIAPPVLVQIPQPEDYEVVVWGPREHPQGPYEPEEDPEEPEEDPEEDPEEFNNPPQNEADWQHLMQMPNPDFPSDDEANYRSLLAPEYTGPTLPHVDDMELYEVPITWEIPPPVAIPEIPPPAQTPAPSIENFEQPFSFTTFGLEADPELEMAILEFSQYYPEPLEEPPVLTMEEVIAQERGQLLQAEIEPEKHYKMWLRELFGCPTLDGVTMWNKPVG</sequence>
<gene>
    <name evidence="1" type="ORF">RHMOL_Rhmol02G0197100</name>
</gene>
<organism evidence="1 2">
    <name type="scientific">Rhododendron molle</name>
    <name type="common">Chinese azalea</name>
    <name type="synonym">Azalea mollis</name>
    <dbReference type="NCBI Taxonomy" id="49168"/>
    <lineage>
        <taxon>Eukaryota</taxon>
        <taxon>Viridiplantae</taxon>
        <taxon>Streptophyta</taxon>
        <taxon>Embryophyta</taxon>
        <taxon>Tracheophyta</taxon>
        <taxon>Spermatophyta</taxon>
        <taxon>Magnoliopsida</taxon>
        <taxon>eudicotyledons</taxon>
        <taxon>Gunneridae</taxon>
        <taxon>Pentapetalae</taxon>
        <taxon>asterids</taxon>
        <taxon>Ericales</taxon>
        <taxon>Ericaceae</taxon>
        <taxon>Ericoideae</taxon>
        <taxon>Rhodoreae</taxon>
        <taxon>Rhododendron</taxon>
    </lineage>
</organism>
<comment type="caution">
    <text evidence="1">The sequence shown here is derived from an EMBL/GenBank/DDBJ whole genome shotgun (WGS) entry which is preliminary data.</text>
</comment>
<evidence type="ECO:0000313" key="2">
    <source>
        <dbReference type="Proteomes" id="UP001062846"/>
    </source>
</evidence>
<proteinExistence type="predicted"/>
<reference evidence="1" key="1">
    <citation type="submission" date="2022-02" db="EMBL/GenBank/DDBJ databases">
        <title>Plant Genome Project.</title>
        <authorList>
            <person name="Zhang R.-G."/>
        </authorList>
    </citation>
    <scope>NUCLEOTIDE SEQUENCE</scope>
    <source>
        <strain evidence="1">AT1</strain>
    </source>
</reference>
<accession>A0ACC0PSF3</accession>
<dbReference type="Proteomes" id="UP001062846">
    <property type="component" value="Chromosome 2"/>
</dbReference>
<dbReference type="EMBL" id="CM046389">
    <property type="protein sequence ID" value="KAI8568410.1"/>
    <property type="molecule type" value="Genomic_DNA"/>
</dbReference>
<name>A0ACC0PSF3_RHOML</name>